<comment type="subunit">
    <text evidence="3">Homodimer.</text>
</comment>
<evidence type="ECO:0000313" key="16">
    <source>
        <dbReference type="Proteomes" id="UP000288794"/>
    </source>
</evidence>
<dbReference type="InterPro" id="IPR001544">
    <property type="entry name" value="Aminotrans_IV"/>
</dbReference>
<evidence type="ECO:0000256" key="2">
    <source>
        <dbReference type="ARBA" id="ARBA00009320"/>
    </source>
</evidence>
<evidence type="ECO:0000313" key="15">
    <source>
        <dbReference type="EMBL" id="RWR01907.1"/>
    </source>
</evidence>
<organism evidence="15 16">
    <name type="scientific">[Pantoea] beijingensis</name>
    <dbReference type="NCBI Taxonomy" id="1324864"/>
    <lineage>
        <taxon>Bacteria</taxon>
        <taxon>Pseudomonadati</taxon>
        <taxon>Pseudomonadota</taxon>
        <taxon>Gammaproteobacteria</taxon>
        <taxon>Enterobacterales</taxon>
        <taxon>Erwiniaceae</taxon>
        <taxon>Erwinia</taxon>
    </lineage>
</organism>
<dbReference type="AlphaFoldDB" id="A0A443IDJ2"/>
<evidence type="ECO:0000256" key="13">
    <source>
        <dbReference type="RuleBase" id="RU004106"/>
    </source>
</evidence>
<dbReference type="EMBL" id="JMEE01000031">
    <property type="protein sequence ID" value="RWR01907.1"/>
    <property type="molecule type" value="Genomic_DNA"/>
</dbReference>
<comment type="cofactor">
    <cofactor evidence="1 14">
        <name>pyridoxal 5'-phosphate</name>
        <dbReference type="ChEBI" id="CHEBI:597326"/>
    </cofactor>
</comment>
<dbReference type="NCBIfam" id="NF004761">
    <property type="entry name" value="PRK06092.1"/>
    <property type="match status" value="1"/>
</dbReference>
<reference evidence="15 16" key="1">
    <citation type="submission" date="2014-04" db="EMBL/GenBank/DDBJ databases">
        <title>Draft genome sequence of Pantoea beijingensis strain LMG 27579, an emerging pathogen to Pleurotus eryngii with potential industrial application.</title>
        <authorList>
            <person name="Xu F."/>
            <person name="Liu Y."/>
            <person name="Wang S."/>
            <person name="Yin Y."/>
            <person name="Ma Y."/>
            <person name="Zhao S."/>
            <person name="Rong C."/>
        </authorList>
    </citation>
    <scope>NUCLEOTIDE SEQUENCE [LARGE SCALE GENOMIC DNA]</scope>
    <source>
        <strain evidence="15 16">LMG 27579</strain>
    </source>
</reference>
<protein>
    <recommendedName>
        <fullName evidence="11 12">Aminodeoxychorismate lyase</fullName>
        <ecNumber evidence="8 12">4.1.3.38</ecNumber>
    </recommendedName>
</protein>
<evidence type="ECO:0000256" key="12">
    <source>
        <dbReference type="NCBIfam" id="TIGR03461"/>
    </source>
</evidence>
<dbReference type="Gene3D" id="3.30.470.10">
    <property type="match status" value="1"/>
</dbReference>
<dbReference type="InterPro" id="IPR018300">
    <property type="entry name" value="Aminotrans_IV_CS"/>
</dbReference>
<evidence type="ECO:0000256" key="9">
    <source>
        <dbReference type="ARBA" id="ARBA00049529"/>
    </source>
</evidence>
<dbReference type="InterPro" id="IPR036038">
    <property type="entry name" value="Aminotransferase-like"/>
</dbReference>
<dbReference type="GO" id="GO:0008696">
    <property type="term" value="F:4-amino-4-deoxychorismate lyase activity"/>
    <property type="evidence" value="ECO:0007669"/>
    <property type="project" value="UniProtKB-UniRule"/>
</dbReference>
<evidence type="ECO:0000256" key="5">
    <source>
        <dbReference type="ARBA" id="ARBA00022909"/>
    </source>
</evidence>
<dbReference type="InterPro" id="IPR043132">
    <property type="entry name" value="BCAT-like_C"/>
</dbReference>
<dbReference type="SUPFAM" id="SSF56752">
    <property type="entry name" value="D-aminoacid aminotransferase-like PLP-dependent enzymes"/>
    <property type="match status" value="1"/>
</dbReference>
<evidence type="ECO:0000256" key="6">
    <source>
        <dbReference type="ARBA" id="ARBA00023239"/>
    </source>
</evidence>
<sequence length="265" mass="29320">MFWINGEAQEYLSVCDRAVQFGDGCFTTARVRNGGIELLAEHLKRLQSGCERLLIADPDWQALKGEMLAAASIQHEGVLKVIISRGVGGRGYSATGCQQPTRIVSLSPYPEHYLHLRDAGARLVVSPVRLAMNPLLAGIKHLNRLEQVLIRAQFEQAAADEALVLDTEGKLVECCAANLFWRKGNQVFTPQLTFSGVQGIMRQHIISLLEARGYVCQEVRAELNHLADASEVLICNALMPVLPVCQIGDWSYSSRQLFNQIIPHC</sequence>
<comment type="caution">
    <text evidence="15">The sequence shown here is derived from an EMBL/GenBank/DDBJ whole genome shotgun (WGS) entry which is preliminary data.</text>
</comment>
<gene>
    <name evidence="15" type="ORF">ED28_09715</name>
</gene>
<dbReference type="NCBIfam" id="TIGR03461">
    <property type="entry name" value="pabC_Proteo"/>
    <property type="match status" value="1"/>
</dbReference>
<evidence type="ECO:0000256" key="14">
    <source>
        <dbReference type="RuleBase" id="RU004516"/>
    </source>
</evidence>
<evidence type="ECO:0000256" key="8">
    <source>
        <dbReference type="ARBA" id="ARBA00035676"/>
    </source>
</evidence>
<keyword evidence="16" id="KW-1185">Reference proteome</keyword>
<dbReference type="GO" id="GO:0046656">
    <property type="term" value="P:folic acid biosynthetic process"/>
    <property type="evidence" value="ECO:0007669"/>
    <property type="project" value="UniProtKB-KW"/>
</dbReference>
<proteinExistence type="inferred from homology"/>
<dbReference type="InterPro" id="IPR043131">
    <property type="entry name" value="BCAT-like_N"/>
</dbReference>
<dbReference type="CDD" id="cd01559">
    <property type="entry name" value="ADCL_like"/>
    <property type="match status" value="1"/>
</dbReference>
<evidence type="ECO:0000256" key="4">
    <source>
        <dbReference type="ARBA" id="ARBA00022898"/>
    </source>
</evidence>
<dbReference type="EC" id="4.1.3.38" evidence="8 12"/>
<dbReference type="PANTHER" id="PTHR42743:SF2">
    <property type="entry name" value="AMINODEOXYCHORISMATE LYASE"/>
    <property type="match status" value="1"/>
</dbReference>
<dbReference type="GO" id="GO:0008153">
    <property type="term" value="P:4-aminobenzoate biosynthetic process"/>
    <property type="evidence" value="ECO:0007669"/>
    <property type="project" value="UniProtKB-UniRule"/>
</dbReference>
<keyword evidence="4 14" id="KW-0663">Pyridoxal phosphate</keyword>
<dbReference type="PROSITE" id="PS00770">
    <property type="entry name" value="AA_TRANSFER_CLASS_4"/>
    <property type="match status" value="1"/>
</dbReference>
<dbReference type="GO" id="GO:0005829">
    <property type="term" value="C:cytosol"/>
    <property type="evidence" value="ECO:0007669"/>
    <property type="project" value="TreeGrafter"/>
</dbReference>
<accession>A0A443IDJ2</accession>
<dbReference type="Proteomes" id="UP000288794">
    <property type="component" value="Unassembled WGS sequence"/>
</dbReference>
<evidence type="ECO:0000256" key="1">
    <source>
        <dbReference type="ARBA" id="ARBA00001933"/>
    </source>
</evidence>
<evidence type="ECO:0000256" key="10">
    <source>
        <dbReference type="ARBA" id="ARBA00054027"/>
    </source>
</evidence>
<dbReference type="PANTHER" id="PTHR42743">
    <property type="entry name" value="AMINO-ACID AMINOTRANSFERASE"/>
    <property type="match status" value="1"/>
</dbReference>
<keyword evidence="6 15" id="KW-0456">Lyase</keyword>
<comment type="pathway">
    <text evidence="7">Cofactor biosynthesis; tetrahydrofolate biosynthesis; 4-aminobenzoate from chorismate: step 2/2.</text>
</comment>
<dbReference type="RefSeq" id="WP_128177461.1">
    <property type="nucleotide sequence ID" value="NZ_CP071409.1"/>
</dbReference>
<comment type="catalytic activity">
    <reaction evidence="9">
        <text>4-amino-4-deoxychorismate = 4-aminobenzoate + pyruvate + H(+)</text>
        <dbReference type="Rhea" id="RHEA:16201"/>
        <dbReference type="ChEBI" id="CHEBI:15361"/>
        <dbReference type="ChEBI" id="CHEBI:15378"/>
        <dbReference type="ChEBI" id="CHEBI:17836"/>
        <dbReference type="ChEBI" id="CHEBI:58406"/>
        <dbReference type="EC" id="4.1.3.38"/>
    </reaction>
</comment>
<dbReference type="GO" id="GO:0030170">
    <property type="term" value="F:pyridoxal phosphate binding"/>
    <property type="evidence" value="ECO:0007669"/>
    <property type="project" value="InterPro"/>
</dbReference>
<comment type="function">
    <text evidence="10">Involved in the biosynthesis of p-aminobenzoate (PABA), a precursor of tetrahydrofolate. Converts 4-amino-4-deoxychorismate into 4-aminobenzoate (PABA) and pyruvate.</text>
</comment>
<evidence type="ECO:0000256" key="7">
    <source>
        <dbReference type="ARBA" id="ARBA00035633"/>
    </source>
</evidence>
<evidence type="ECO:0000256" key="3">
    <source>
        <dbReference type="ARBA" id="ARBA00011738"/>
    </source>
</evidence>
<dbReference type="Gene3D" id="3.20.10.10">
    <property type="entry name" value="D-amino Acid Aminotransferase, subunit A, domain 2"/>
    <property type="match status" value="1"/>
</dbReference>
<dbReference type="FunFam" id="3.20.10.10:FF:000002">
    <property type="entry name" value="D-alanine aminotransferase"/>
    <property type="match status" value="1"/>
</dbReference>
<keyword evidence="5" id="KW-0289">Folate biosynthesis</keyword>
<comment type="similarity">
    <text evidence="2 13">Belongs to the class-IV pyridoxal-phosphate-dependent aminotransferase family.</text>
</comment>
<dbReference type="InterPro" id="IPR050571">
    <property type="entry name" value="Class-IV_PLP-Dep_Aminotrnsfr"/>
</dbReference>
<dbReference type="Pfam" id="PF01063">
    <property type="entry name" value="Aminotran_4"/>
    <property type="match status" value="1"/>
</dbReference>
<name>A0A443IDJ2_9GAMM</name>
<dbReference type="InterPro" id="IPR017824">
    <property type="entry name" value="Aminodeoxychorismate_lyase_IV"/>
</dbReference>
<evidence type="ECO:0000256" key="11">
    <source>
        <dbReference type="ARBA" id="ARBA00069174"/>
    </source>
</evidence>